<feature type="compositionally biased region" description="Low complexity" evidence="1">
    <location>
        <begin position="656"/>
        <end position="694"/>
    </location>
</feature>
<organism evidence="4 5">
    <name type="scientific">Clostridium symbiosum</name>
    <name type="common">Bacteroides symbiosus</name>
    <dbReference type="NCBI Taxonomy" id="1512"/>
    <lineage>
        <taxon>Bacteria</taxon>
        <taxon>Bacillati</taxon>
        <taxon>Bacillota</taxon>
        <taxon>Clostridia</taxon>
        <taxon>Lachnospirales</taxon>
        <taxon>Lachnospiraceae</taxon>
        <taxon>Otoolea</taxon>
    </lineage>
</organism>
<feature type="transmembrane region" description="Helical" evidence="2">
    <location>
        <begin position="791"/>
        <end position="812"/>
    </location>
</feature>
<accession>A0AAW5F613</accession>
<feature type="chain" id="PRO_5043789705" evidence="3">
    <location>
        <begin position="29"/>
        <end position="815"/>
    </location>
</feature>
<evidence type="ECO:0000313" key="5">
    <source>
        <dbReference type="Proteomes" id="UP001203136"/>
    </source>
</evidence>
<gene>
    <name evidence="4" type="ORF">K5I21_15720</name>
</gene>
<evidence type="ECO:0000313" key="4">
    <source>
        <dbReference type="EMBL" id="MCK0087296.1"/>
    </source>
</evidence>
<dbReference type="EMBL" id="JAINVB010000001">
    <property type="protein sequence ID" value="MCK0087296.1"/>
    <property type="molecule type" value="Genomic_DNA"/>
</dbReference>
<dbReference type="AlphaFoldDB" id="A0AAW5F613"/>
<comment type="caution">
    <text evidence="4">The sequence shown here is derived from an EMBL/GenBank/DDBJ whole genome shotgun (WGS) entry which is preliminary data.</text>
</comment>
<feature type="compositionally biased region" description="Polar residues" evidence="1">
    <location>
        <begin position="756"/>
        <end position="771"/>
    </location>
</feature>
<evidence type="ECO:0000256" key="2">
    <source>
        <dbReference type="SAM" id="Phobius"/>
    </source>
</evidence>
<feature type="region of interest" description="Disordered" evidence="1">
    <location>
        <begin position="37"/>
        <end position="96"/>
    </location>
</feature>
<keyword evidence="3" id="KW-0732">Signal</keyword>
<name>A0AAW5F613_CLOSY</name>
<evidence type="ECO:0000256" key="1">
    <source>
        <dbReference type="SAM" id="MobiDB-lite"/>
    </source>
</evidence>
<keyword evidence="2" id="KW-0472">Membrane</keyword>
<sequence>MKKYRLISAAAISLLLFNLLTAPLTAMAVVPGTAGITERPDTAASSSEAEPDNGWEDGFGQEHDKNEYGEGSITAGTGGSTDSGGSYDADDEEDTEVLEDELLPASPSSLLLPAQNDEAEYSFCGYDFYYADRPLELEFGYEFDEYNRPPETVDLYLDGPDGHIDDYFTLNVEWDLSDVDFSRPGSYLVTGSLDTDDLPYPLDWEQVPPPSFTLKIEMGGILSFQPRNDSDILYLDFIMNGEPFALPERMLTLYESRDGGENWYDITPSSRVRVSKTGIVITGMHKDAILQAIGLNLGGFCGTNSDFVKVNVDAGNVISSVSVISSDGLRWDTPRDNWHDYTFSESDGPFRILRYTAGSHQQIPLETTVIKDRPETLRRDFFSSVNVFYGDRPNGFWSKKLDRPVPVQWDWDAVDCSLVGDTVIYGTFSGETMEQYGALLDFESMPVPALTVSVISDALVDDFIMEADWNRLLKNQTVYFDFYKGYSDELQFEELSGLTVWCSYDAGLNWYDITGLSNVKLGQTSLSVSQLKNSLLRRQGYSFQVEQKNRSDITPFSTALTIEHQPTGVNIGHPSGGDRGGGKRWSKPPEGLFEGDVTDSPDIKPEPPGTEPEPPVIAPEPDEPSGGEPPGTGPGDADEGNHNGGGNDSGDGNGSSGNSSNGGNNGNTSSAGSGNNGNTSGDNNGNTSSGDNSGNGSGEEADRTGETGPGTVRPDPLPFSAARDAGLSLSKQEISKNRSDAKPSGVKHSQGAVKRQAQSTPKAAASQTAATVSELPETVSPGSGTIDTFTVFRQLIGLGALILGGLAGYWMIRRR</sequence>
<protein>
    <submittedName>
        <fullName evidence="4">Uncharacterized protein</fullName>
    </submittedName>
</protein>
<feature type="compositionally biased region" description="Gly residues" evidence="1">
    <location>
        <begin position="642"/>
        <end position="655"/>
    </location>
</feature>
<reference evidence="4" key="1">
    <citation type="journal article" date="2022" name="Cell Host Microbe">
        <title>Colonization of the live biotherapeutic product VE303 and modulation of the microbiota and metabolites in healthy volunteers.</title>
        <authorList>
            <person name="Dsouza M."/>
            <person name="Menon R."/>
            <person name="Crossette E."/>
            <person name="Bhattarai S.K."/>
            <person name="Schneider J."/>
            <person name="Kim Y.G."/>
            <person name="Reddy S."/>
            <person name="Caballero S."/>
            <person name="Felix C."/>
            <person name="Cornacchione L."/>
            <person name="Hendrickson J."/>
            <person name="Watson A.R."/>
            <person name="Minot S.S."/>
            <person name="Greenfield N."/>
            <person name="Schopf L."/>
            <person name="Szabady R."/>
            <person name="Patarroyo J."/>
            <person name="Smith W."/>
            <person name="Harrison P."/>
            <person name="Kuijper E.J."/>
            <person name="Kelly C.P."/>
            <person name="Olle B."/>
            <person name="Bobilev D."/>
            <person name="Silber J.L."/>
            <person name="Bucci V."/>
            <person name="Roberts B."/>
            <person name="Faith J."/>
            <person name="Norman J.M."/>
        </authorList>
    </citation>
    <scope>NUCLEOTIDE SEQUENCE</scope>
    <source>
        <strain evidence="4">VE303-04</strain>
    </source>
</reference>
<keyword evidence="2" id="KW-1133">Transmembrane helix</keyword>
<feature type="region of interest" description="Disordered" evidence="1">
    <location>
        <begin position="564"/>
        <end position="783"/>
    </location>
</feature>
<evidence type="ECO:0000256" key="3">
    <source>
        <dbReference type="SAM" id="SignalP"/>
    </source>
</evidence>
<dbReference type="RefSeq" id="WP_024738609.1">
    <property type="nucleotide sequence ID" value="NZ_JAINVB010000001.1"/>
</dbReference>
<feature type="signal peptide" evidence="3">
    <location>
        <begin position="1"/>
        <end position="28"/>
    </location>
</feature>
<dbReference type="Proteomes" id="UP001203136">
    <property type="component" value="Unassembled WGS sequence"/>
</dbReference>
<feature type="compositionally biased region" description="Pro residues" evidence="1">
    <location>
        <begin position="606"/>
        <end position="618"/>
    </location>
</feature>
<keyword evidence="2" id="KW-0812">Transmembrane</keyword>
<proteinExistence type="predicted"/>